<dbReference type="RefSeq" id="WP_117445778.1">
    <property type="nucleotide sequence ID" value="NZ_QUSK01000006.1"/>
</dbReference>
<evidence type="ECO:0000313" key="3">
    <source>
        <dbReference type="Proteomes" id="UP000260721"/>
    </source>
</evidence>
<organism evidence="2 3">
    <name type="scientific">Faecalicoccus pleomorphus</name>
    <dbReference type="NCBI Taxonomy" id="1323"/>
    <lineage>
        <taxon>Bacteria</taxon>
        <taxon>Bacillati</taxon>
        <taxon>Bacillota</taxon>
        <taxon>Erysipelotrichia</taxon>
        <taxon>Erysipelotrichales</taxon>
        <taxon>Erysipelotrichaceae</taxon>
        <taxon>Faecalicoccus</taxon>
    </lineage>
</organism>
<dbReference type="Gene3D" id="3.40.50.10400">
    <property type="entry name" value="Hypothetical protein PA1492"/>
    <property type="match status" value="1"/>
</dbReference>
<reference evidence="2 3" key="1">
    <citation type="submission" date="2018-08" db="EMBL/GenBank/DDBJ databases">
        <title>A genome reference for cultivated species of the human gut microbiota.</title>
        <authorList>
            <person name="Zou Y."/>
            <person name="Xue W."/>
            <person name="Luo G."/>
        </authorList>
    </citation>
    <scope>NUCLEOTIDE SEQUENCE [LARGE SCALE GENOMIC DNA]</scope>
    <source>
        <strain evidence="2 3">TF08-11</strain>
    </source>
</reference>
<dbReference type="Proteomes" id="UP000260721">
    <property type="component" value="Unassembled WGS sequence"/>
</dbReference>
<dbReference type="EMBL" id="QUSK01000006">
    <property type="protein sequence ID" value="RGD77307.1"/>
    <property type="molecule type" value="Genomic_DNA"/>
</dbReference>
<name>A0A3E3E656_9FIRM</name>
<feature type="domain" description="DUF7768" evidence="1">
    <location>
        <begin position="38"/>
        <end position="135"/>
    </location>
</feature>
<comment type="caution">
    <text evidence="2">The sequence shown here is derived from an EMBL/GenBank/DDBJ whole genome shotgun (WGS) entry which is preliminary data.</text>
</comment>
<dbReference type="InterPro" id="IPR056670">
    <property type="entry name" value="DUF7768"/>
</dbReference>
<proteinExistence type="predicted"/>
<gene>
    <name evidence="2" type="ORF">DXC78_03675</name>
</gene>
<protein>
    <submittedName>
        <fullName evidence="2">DUF4406 domain-containing protein</fullName>
    </submittedName>
</protein>
<evidence type="ECO:0000259" key="1">
    <source>
        <dbReference type="Pfam" id="PF24963"/>
    </source>
</evidence>
<dbReference type="Pfam" id="PF24963">
    <property type="entry name" value="DUF7768"/>
    <property type="match status" value="1"/>
</dbReference>
<sequence>MGVDKFNHEGYFDPTTYEALTNIHREEMAADKKAAYLPLVYVCSPYAGDVETNVKNAKRYSRFAVDENAIPVTPHLLYPQFMDDSNEAEREMAMHFNYVLLGTCTEVWVFGGVISRGMAREIGIAKKRRMKIRWFTQDLKEVGEYD</sequence>
<accession>A0A3E3E656</accession>
<evidence type="ECO:0000313" key="2">
    <source>
        <dbReference type="EMBL" id="RGD77307.1"/>
    </source>
</evidence>
<dbReference type="AlphaFoldDB" id="A0A3E3E656"/>